<keyword evidence="1 5" id="KW-0963">Cytoplasm</keyword>
<dbReference type="InterPro" id="IPR037027">
    <property type="entry name" value="YqgF/RNaseH-like_dom_sf"/>
</dbReference>
<dbReference type="PANTHER" id="PTHR33317:SF4">
    <property type="entry name" value="POLYNUCLEOTIDYL TRANSFERASE, RIBONUCLEASE H-LIKE SUPERFAMILY PROTEIN"/>
    <property type="match status" value="1"/>
</dbReference>
<evidence type="ECO:0000313" key="8">
    <source>
        <dbReference type="EMBL" id="UZJ26127.1"/>
    </source>
</evidence>
<name>A0ABY6P3B2_9NOCA</name>
<evidence type="ECO:0000313" key="9">
    <source>
        <dbReference type="Proteomes" id="UP001164965"/>
    </source>
</evidence>
<dbReference type="HAMAP" id="MF_00651">
    <property type="entry name" value="Nuclease_YqgF"/>
    <property type="match status" value="1"/>
</dbReference>
<evidence type="ECO:0000256" key="4">
    <source>
        <dbReference type="ARBA" id="ARBA00022801"/>
    </source>
</evidence>
<proteinExistence type="inferred from homology"/>
<dbReference type="SMART" id="SM00732">
    <property type="entry name" value="YqgFc"/>
    <property type="match status" value="1"/>
</dbReference>
<dbReference type="EMBL" id="CP110615">
    <property type="protein sequence ID" value="UZJ26127.1"/>
    <property type="molecule type" value="Genomic_DNA"/>
</dbReference>
<dbReference type="Gene3D" id="3.30.420.140">
    <property type="entry name" value="YqgF/RNase H-like domain"/>
    <property type="match status" value="1"/>
</dbReference>
<dbReference type="Pfam" id="PF03652">
    <property type="entry name" value="RuvX"/>
    <property type="match status" value="1"/>
</dbReference>
<keyword evidence="3 5" id="KW-0540">Nuclease</keyword>
<dbReference type="InterPro" id="IPR005227">
    <property type="entry name" value="YqgF"/>
</dbReference>
<evidence type="ECO:0000256" key="6">
    <source>
        <dbReference type="SAM" id="MobiDB-lite"/>
    </source>
</evidence>
<evidence type="ECO:0000256" key="3">
    <source>
        <dbReference type="ARBA" id="ARBA00022722"/>
    </source>
</evidence>
<evidence type="ECO:0000256" key="5">
    <source>
        <dbReference type="HAMAP-Rule" id="MF_00651"/>
    </source>
</evidence>
<dbReference type="CDD" id="cd16964">
    <property type="entry name" value="YqgF"/>
    <property type="match status" value="1"/>
</dbReference>
<keyword evidence="9" id="KW-1185">Reference proteome</keyword>
<accession>A0ABY6P3B2</accession>
<keyword evidence="2 5" id="KW-0690">Ribosome biogenesis</keyword>
<organism evidence="8 9">
    <name type="scientific">Rhodococcus antarcticus</name>
    <dbReference type="NCBI Taxonomy" id="2987751"/>
    <lineage>
        <taxon>Bacteria</taxon>
        <taxon>Bacillati</taxon>
        <taxon>Actinomycetota</taxon>
        <taxon>Actinomycetes</taxon>
        <taxon>Mycobacteriales</taxon>
        <taxon>Nocardiaceae</taxon>
        <taxon>Rhodococcus</taxon>
    </lineage>
</organism>
<dbReference type="Proteomes" id="UP001164965">
    <property type="component" value="Chromosome"/>
</dbReference>
<dbReference type="EC" id="3.1.-.-" evidence="5"/>
<feature type="region of interest" description="Disordered" evidence="6">
    <location>
        <begin position="1"/>
        <end position="21"/>
    </location>
</feature>
<feature type="domain" description="YqgF/RNase H-like" evidence="7">
    <location>
        <begin position="16"/>
        <end position="122"/>
    </location>
</feature>
<feature type="compositionally biased region" description="Polar residues" evidence="6">
    <location>
        <begin position="171"/>
        <end position="180"/>
    </location>
</feature>
<sequence>MSRAPDRPGPDDPGRGRRLGVDVGSVRVGVALSDPDGILATPVETVPRVAGSSGADQPDVRRVLALAAEHEVVEVVVGLPQTLRAEHGKAAQLATTYARFLRDHLDGVPVRLADERLTTVTAARTLSDRGVRGRRQRAVVDQAAAVTILQSWLEARTRYAQEQTRRAPAHQTGSTTEERA</sequence>
<dbReference type="SUPFAM" id="SSF53098">
    <property type="entry name" value="Ribonuclease H-like"/>
    <property type="match status" value="1"/>
</dbReference>
<feature type="region of interest" description="Disordered" evidence="6">
    <location>
        <begin position="161"/>
        <end position="180"/>
    </location>
</feature>
<dbReference type="RefSeq" id="WP_265384231.1">
    <property type="nucleotide sequence ID" value="NZ_CP110615.1"/>
</dbReference>
<comment type="function">
    <text evidence="5">Could be a nuclease involved in processing of the 5'-end of pre-16S rRNA.</text>
</comment>
<reference evidence="8" key="1">
    <citation type="submission" date="2022-10" db="EMBL/GenBank/DDBJ databases">
        <title>Rhodococcus sp.75.</title>
        <authorList>
            <person name="Sun M."/>
        </authorList>
    </citation>
    <scope>NUCLEOTIDE SEQUENCE</scope>
    <source>
        <strain evidence="8">75</strain>
    </source>
</reference>
<evidence type="ECO:0000259" key="7">
    <source>
        <dbReference type="SMART" id="SM00732"/>
    </source>
</evidence>
<evidence type="ECO:0000256" key="1">
    <source>
        <dbReference type="ARBA" id="ARBA00022490"/>
    </source>
</evidence>
<dbReference type="PANTHER" id="PTHR33317">
    <property type="entry name" value="POLYNUCLEOTIDYL TRANSFERASE, RIBONUCLEASE H-LIKE SUPERFAMILY PROTEIN"/>
    <property type="match status" value="1"/>
</dbReference>
<keyword evidence="4 5" id="KW-0378">Hydrolase</keyword>
<dbReference type="NCBIfam" id="TIGR00250">
    <property type="entry name" value="RNAse_H_YqgF"/>
    <property type="match status" value="1"/>
</dbReference>
<comment type="similarity">
    <text evidence="5">Belongs to the YqgF HJR family.</text>
</comment>
<comment type="subcellular location">
    <subcellularLocation>
        <location evidence="5">Cytoplasm</location>
    </subcellularLocation>
</comment>
<protein>
    <recommendedName>
        <fullName evidence="5">Putative pre-16S rRNA nuclease</fullName>
        <ecNumber evidence="5">3.1.-.-</ecNumber>
    </recommendedName>
</protein>
<dbReference type="InterPro" id="IPR006641">
    <property type="entry name" value="YqgF/RNaseH-like_dom"/>
</dbReference>
<dbReference type="InterPro" id="IPR012337">
    <property type="entry name" value="RNaseH-like_sf"/>
</dbReference>
<gene>
    <name evidence="8" type="primary">ruvX</name>
    <name evidence="8" type="ORF">RHODO2019_06855</name>
</gene>
<feature type="compositionally biased region" description="Basic and acidic residues" evidence="6">
    <location>
        <begin position="1"/>
        <end position="15"/>
    </location>
</feature>
<evidence type="ECO:0000256" key="2">
    <source>
        <dbReference type="ARBA" id="ARBA00022517"/>
    </source>
</evidence>